<name>A0A367FC04_9ACTN</name>
<evidence type="ECO:0000313" key="2">
    <source>
        <dbReference type="EMBL" id="RCG27227.1"/>
    </source>
</evidence>
<sequence length="154" mass="16583">MSVIGQAEGIEHGTPRGYKQHLYRKVSACQECLAAHRENAKAKAPGRRAARRAETSRADAASWYDGQLDRHPEAPALRPGTVFGQDLAIGDVIDFLGRHYKIDQFTPYTGRLKAQLGAGTRIAWSGKWGMTVGPRAVIPILPRAQAAAPTPGGA</sequence>
<dbReference type="AlphaFoldDB" id="A0A367FC04"/>
<feature type="region of interest" description="Disordered" evidence="1">
    <location>
        <begin position="40"/>
        <end position="67"/>
    </location>
</feature>
<evidence type="ECO:0000313" key="3">
    <source>
        <dbReference type="Proteomes" id="UP000253094"/>
    </source>
</evidence>
<dbReference type="Proteomes" id="UP000253094">
    <property type="component" value="Unassembled WGS sequence"/>
</dbReference>
<proteinExistence type="predicted"/>
<gene>
    <name evidence="2" type="ORF">DQ384_26270</name>
</gene>
<reference evidence="2 3" key="1">
    <citation type="submission" date="2018-06" db="EMBL/GenBank/DDBJ databases">
        <title>Sphaerisporangium craniellae sp. nov., isolated from a marine sponge in the South China Sea.</title>
        <authorList>
            <person name="Li L."/>
        </authorList>
    </citation>
    <scope>NUCLEOTIDE SEQUENCE [LARGE SCALE GENOMIC DNA]</scope>
    <source>
        <strain evidence="2 3">CCTCC AA 208026</strain>
    </source>
</reference>
<keyword evidence="3" id="KW-1185">Reference proteome</keyword>
<evidence type="ECO:0000256" key="1">
    <source>
        <dbReference type="SAM" id="MobiDB-lite"/>
    </source>
</evidence>
<protein>
    <submittedName>
        <fullName evidence="2">Uncharacterized protein</fullName>
    </submittedName>
</protein>
<dbReference type="RefSeq" id="WP_114031566.1">
    <property type="nucleotide sequence ID" value="NZ_QOIL01000016.1"/>
</dbReference>
<comment type="caution">
    <text evidence="2">The sequence shown here is derived from an EMBL/GenBank/DDBJ whole genome shotgun (WGS) entry which is preliminary data.</text>
</comment>
<organism evidence="2 3">
    <name type="scientific">Sphaerisporangium album</name>
    <dbReference type="NCBI Taxonomy" id="509200"/>
    <lineage>
        <taxon>Bacteria</taxon>
        <taxon>Bacillati</taxon>
        <taxon>Actinomycetota</taxon>
        <taxon>Actinomycetes</taxon>
        <taxon>Streptosporangiales</taxon>
        <taxon>Streptosporangiaceae</taxon>
        <taxon>Sphaerisporangium</taxon>
    </lineage>
</organism>
<accession>A0A367FC04</accession>
<dbReference type="EMBL" id="QOIL01000016">
    <property type="protein sequence ID" value="RCG27227.1"/>
    <property type="molecule type" value="Genomic_DNA"/>
</dbReference>
<dbReference type="OrthoDB" id="4310757at2"/>